<feature type="domain" description="ATPase AAA-type core" evidence="1">
    <location>
        <begin position="313"/>
        <end position="369"/>
    </location>
</feature>
<proteinExistence type="predicted"/>
<evidence type="ECO:0000313" key="2">
    <source>
        <dbReference type="EMBL" id="KAF9626465.1"/>
    </source>
</evidence>
<dbReference type="PANTHER" id="PTHR11139:SF71">
    <property type="entry name" value="SERINE_THREONINE-PROTEIN KINASE SMG1"/>
    <property type="match status" value="1"/>
</dbReference>
<dbReference type="InterPro" id="IPR003959">
    <property type="entry name" value="ATPase_AAA_core"/>
</dbReference>
<protein>
    <recommendedName>
        <fullName evidence="1">ATPase AAA-type core domain-containing protein</fullName>
    </recommendedName>
</protein>
<dbReference type="InterPro" id="IPR050517">
    <property type="entry name" value="DDR_Repair_Kinase"/>
</dbReference>
<accession>A0A835IWI8</accession>
<evidence type="ECO:0000313" key="3">
    <source>
        <dbReference type="Proteomes" id="UP000631114"/>
    </source>
</evidence>
<dbReference type="GO" id="GO:0005524">
    <property type="term" value="F:ATP binding"/>
    <property type="evidence" value="ECO:0007669"/>
    <property type="project" value="InterPro"/>
</dbReference>
<dbReference type="GO" id="GO:0004674">
    <property type="term" value="F:protein serine/threonine kinase activity"/>
    <property type="evidence" value="ECO:0007669"/>
    <property type="project" value="TreeGrafter"/>
</dbReference>
<evidence type="ECO:0000259" key="1">
    <source>
        <dbReference type="Pfam" id="PF00004"/>
    </source>
</evidence>
<dbReference type="EMBL" id="JADFTS010000001">
    <property type="protein sequence ID" value="KAF9626465.1"/>
    <property type="molecule type" value="Genomic_DNA"/>
</dbReference>
<dbReference type="SUPFAM" id="SSF52540">
    <property type="entry name" value="P-loop containing nucleoside triphosphate hydrolases"/>
    <property type="match status" value="1"/>
</dbReference>
<sequence>MTFSSLCMEENQVRGQTWILGSFTWITTLVYQAQGQYERAAAQFSHLLQTEEELSLMGSDGALHAKHSGKDYSGALTAAGNEINVVHALTRFDEGDYQAAWSYLDLTPKTSNMLTLDPKLALQRSEQMLLQAMLLQSDGKVDKVPREIEKAKLMLDEVLSVLPFNGLTEAAAYSTQLHCISVFEEGYKPRGGQEQSEELQTIMNSYNQVMASPISTVHQDCNLWLKVFHVYRVVLLNFPMTLQLCQKLMNLSRKQSNFAMVHRLSHYLKDNIASCSDEVHHKFLSLDLQNEEILLMHAENHTEDAFTSLWSFAIANSTLATFLHVVGSELIQKYLGEGPKLVRELFRIADDLSPSIVFINEIDAVGTKRRALQQSSTLSKA</sequence>
<name>A0A835IWI8_9MAGN</name>
<reference evidence="2 3" key="1">
    <citation type="submission" date="2020-10" db="EMBL/GenBank/DDBJ databases">
        <title>The Coptis chinensis genome and diversification of protoberbering-type alkaloids.</title>
        <authorList>
            <person name="Wang B."/>
            <person name="Shu S."/>
            <person name="Song C."/>
            <person name="Liu Y."/>
        </authorList>
    </citation>
    <scope>NUCLEOTIDE SEQUENCE [LARGE SCALE GENOMIC DNA]</scope>
    <source>
        <strain evidence="2">HL-2020</strain>
        <tissue evidence="2">Leaf</tissue>
    </source>
</reference>
<comment type="caution">
    <text evidence="2">The sequence shown here is derived from an EMBL/GenBank/DDBJ whole genome shotgun (WGS) entry which is preliminary data.</text>
</comment>
<dbReference type="GO" id="GO:0000184">
    <property type="term" value="P:nuclear-transcribed mRNA catabolic process, nonsense-mediated decay"/>
    <property type="evidence" value="ECO:0007669"/>
    <property type="project" value="TreeGrafter"/>
</dbReference>
<keyword evidence="3" id="KW-1185">Reference proteome</keyword>
<dbReference type="Proteomes" id="UP000631114">
    <property type="component" value="Unassembled WGS sequence"/>
</dbReference>
<dbReference type="Gene3D" id="3.40.50.300">
    <property type="entry name" value="P-loop containing nucleotide triphosphate hydrolases"/>
    <property type="match status" value="1"/>
</dbReference>
<dbReference type="OrthoDB" id="10065496at2759"/>
<dbReference type="PANTHER" id="PTHR11139">
    <property type="entry name" value="ATAXIA TELANGIECTASIA MUTATED ATM -RELATED"/>
    <property type="match status" value="1"/>
</dbReference>
<dbReference type="AlphaFoldDB" id="A0A835IWI8"/>
<dbReference type="Pfam" id="PF00004">
    <property type="entry name" value="AAA"/>
    <property type="match status" value="1"/>
</dbReference>
<dbReference type="InterPro" id="IPR027417">
    <property type="entry name" value="P-loop_NTPase"/>
</dbReference>
<dbReference type="GO" id="GO:0016887">
    <property type="term" value="F:ATP hydrolysis activity"/>
    <property type="evidence" value="ECO:0007669"/>
    <property type="project" value="InterPro"/>
</dbReference>
<dbReference type="GO" id="GO:0005634">
    <property type="term" value="C:nucleus"/>
    <property type="evidence" value="ECO:0007669"/>
    <property type="project" value="TreeGrafter"/>
</dbReference>
<organism evidence="2 3">
    <name type="scientific">Coptis chinensis</name>
    <dbReference type="NCBI Taxonomy" id="261450"/>
    <lineage>
        <taxon>Eukaryota</taxon>
        <taxon>Viridiplantae</taxon>
        <taxon>Streptophyta</taxon>
        <taxon>Embryophyta</taxon>
        <taxon>Tracheophyta</taxon>
        <taxon>Spermatophyta</taxon>
        <taxon>Magnoliopsida</taxon>
        <taxon>Ranunculales</taxon>
        <taxon>Ranunculaceae</taxon>
        <taxon>Coptidoideae</taxon>
        <taxon>Coptis</taxon>
    </lineage>
</organism>
<gene>
    <name evidence="2" type="ORF">IFM89_034399</name>
</gene>